<evidence type="ECO:0000256" key="4">
    <source>
        <dbReference type="ARBA" id="ARBA00023239"/>
    </source>
</evidence>
<keyword evidence="3 5" id="KW-0663">Pyridoxal phosphate</keyword>
<dbReference type="Gene3D" id="3.20.20.10">
    <property type="entry name" value="Alanine racemase"/>
    <property type="match status" value="1"/>
</dbReference>
<feature type="active site" description="Proton donor" evidence="7">
    <location>
        <position position="349"/>
    </location>
</feature>
<evidence type="ECO:0000313" key="10">
    <source>
        <dbReference type="EMBL" id="RBP61826.1"/>
    </source>
</evidence>
<dbReference type="PRINTS" id="PR01179">
    <property type="entry name" value="ODADCRBXLASE"/>
</dbReference>
<evidence type="ECO:0000256" key="7">
    <source>
        <dbReference type="PIRSR" id="PIRSR600183-50"/>
    </source>
</evidence>
<reference evidence="10 11" key="1">
    <citation type="submission" date="2018-06" db="EMBL/GenBank/DDBJ databases">
        <title>Genomic Encyclopedia of Type Strains, Phase IV (KMG-IV): sequencing the most valuable type-strain genomes for metagenomic binning, comparative biology and taxonomic classification.</title>
        <authorList>
            <person name="Goeker M."/>
        </authorList>
    </citation>
    <scope>NUCLEOTIDE SEQUENCE [LARGE SCALE GENOMIC DNA]</scope>
    <source>
        <strain evidence="10 11">DSM 22112</strain>
    </source>
</reference>
<dbReference type="InterPro" id="IPR029066">
    <property type="entry name" value="PLP-binding_barrel"/>
</dbReference>
<dbReference type="CDD" id="cd06828">
    <property type="entry name" value="PLPDE_III_DapDC"/>
    <property type="match status" value="1"/>
</dbReference>
<dbReference type="PANTHER" id="PTHR43727">
    <property type="entry name" value="DIAMINOPIMELATE DECARBOXYLASE"/>
    <property type="match status" value="1"/>
</dbReference>
<comment type="function">
    <text evidence="5">Specifically catalyzes the decarboxylation of meso-diaminopimelate (meso-DAP) to L-lysine.</text>
</comment>
<comment type="caution">
    <text evidence="10">The sequence shown here is derived from an EMBL/GenBank/DDBJ whole genome shotgun (WGS) entry which is preliminary data.</text>
</comment>
<evidence type="ECO:0000256" key="1">
    <source>
        <dbReference type="ARBA" id="ARBA00001933"/>
    </source>
</evidence>
<dbReference type="PRINTS" id="PR01181">
    <property type="entry name" value="DAPDCRBXLASE"/>
</dbReference>
<name>A0A366I4D2_9FIRM</name>
<feature type="binding site" evidence="5">
    <location>
        <position position="350"/>
    </location>
    <ligand>
        <name>substrate</name>
    </ligand>
</feature>
<accession>A0A366I4D2</accession>
<comment type="cofactor">
    <cofactor evidence="1 5 7 8">
        <name>pyridoxal 5'-phosphate</name>
        <dbReference type="ChEBI" id="CHEBI:597326"/>
    </cofactor>
</comment>
<feature type="binding site" evidence="5">
    <location>
        <begin position="277"/>
        <end position="280"/>
    </location>
    <ligand>
        <name>pyridoxal 5'-phosphate</name>
        <dbReference type="ChEBI" id="CHEBI:597326"/>
    </ligand>
</feature>
<dbReference type="FunFam" id="3.20.20.10:FF:000003">
    <property type="entry name" value="Diaminopimelate decarboxylase"/>
    <property type="match status" value="1"/>
</dbReference>
<protein>
    <recommendedName>
        <fullName evidence="5 6">Diaminopimelate decarboxylase</fullName>
        <shortName evidence="5">DAP decarboxylase</shortName>
        <shortName evidence="5">DAPDC</shortName>
        <ecNumber evidence="5 6">4.1.1.20</ecNumber>
    </recommendedName>
</protein>
<dbReference type="NCBIfam" id="TIGR01048">
    <property type="entry name" value="lysA"/>
    <property type="match status" value="1"/>
</dbReference>
<dbReference type="Proteomes" id="UP000253490">
    <property type="component" value="Unassembled WGS sequence"/>
</dbReference>
<comment type="similarity">
    <text evidence="5">Belongs to the Orn/Lys/Arg decarboxylase class-II family. LysA subfamily.</text>
</comment>
<dbReference type="InterPro" id="IPR000183">
    <property type="entry name" value="Orn/DAP/Arg_de-COase"/>
</dbReference>
<dbReference type="EMBL" id="QNRX01000013">
    <property type="protein sequence ID" value="RBP61826.1"/>
    <property type="molecule type" value="Genomic_DNA"/>
</dbReference>
<dbReference type="InterPro" id="IPR009006">
    <property type="entry name" value="Ala_racemase/Decarboxylase_C"/>
</dbReference>
<comment type="pathway">
    <text evidence="5 8">Amino-acid biosynthesis; L-lysine biosynthesis via DAP pathway; L-lysine from DL-2,6-diaminopimelate: step 1/1.</text>
</comment>
<keyword evidence="4 5" id="KW-0456">Lyase</keyword>
<dbReference type="HAMAP" id="MF_02120">
    <property type="entry name" value="LysA"/>
    <property type="match status" value="1"/>
</dbReference>
<evidence type="ECO:0000256" key="8">
    <source>
        <dbReference type="RuleBase" id="RU003738"/>
    </source>
</evidence>
<feature type="binding site" evidence="5">
    <location>
        <position position="377"/>
    </location>
    <ligand>
        <name>pyridoxal 5'-phosphate</name>
        <dbReference type="ChEBI" id="CHEBI:597326"/>
    </ligand>
</feature>
<dbReference type="GO" id="GO:0030170">
    <property type="term" value="F:pyridoxal phosphate binding"/>
    <property type="evidence" value="ECO:0007669"/>
    <property type="project" value="UniProtKB-UniRule"/>
</dbReference>
<dbReference type="InterPro" id="IPR002986">
    <property type="entry name" value="DAP_deCOOHase_LysA"/>
</dbReference>
<feature type="binding site" evidence="5">
    <location>
        <position position="317"/>
    </location>
    <ligand>
        <name>substrate</name>
    </ligand>
</feature>
<keyword evidence="5 8" id="KW-0457">Lysine biosynthesis</keyword>
<dbReference type="PANTHER" id="PTHR43727:SF2">
    <property type="entry name" value="GROUP IV DECARBOXYLASE"/>
    <property type="match status" value="1"/>
</dbReference>
<feature type="binding site" evidence="5">
    <location>
        <position position="235"/>
    </location>
    <ligand>
        <name>pyridoxal 5'-phosphate</name>
        <dbReference type="ChEBI" id="CHEBI:597326"/>
    </ligand>
</feature>
<proteinExistence type="inferred from homology"/>
<evidence type="ECO:0000313" key="11">
    <source>
        <dbReference type="Proteomes" id="UP000253490"/>
    </source>
</evidence>
<dbReference type="SUPFAM" id="SSF51419">
    <property type="entry name" value="PLP-binding barrel"/>
    <property type="match status" value="1"/>
</dbReference>
<evidence type="ECO:0000256" key="6">
    <source>
        <dbReference type="NCBIfam" id="TIGR01048"/>
    </source>
</evidence>
<organism evidence="10 11">
    <name type="scientific">Alkalibaculum bacchi</name>
    <dbReference type="NCBI Taxonomy" id="645887"/>
    <lineage>
        <taxon>Bacteria</taxon>
        <taxon>Bacillati</taxon>
        <taxon>Bacillota</taxon>
        <taxon>Clostridia</taxon>
        <taxon>Eubacteriales</taxon>
        <taxon>Eubacteriaceae</taxon>
        <taxon>Alkalibaculum</taxon>
    </lineage>
</organism>
<dbReference type="AlphaFoldDB" id="A0A366I4D2"/>
<dbReference type="EC" id="4.1.1.20" evidence="5 6"/>
<dbReference type="Pfam" id="PF02784">
    <property type="entry name" value="Orn_Arg_deC_N"/>
    <property type="match status" value="1"/>
</dbReference>
<feature type="domain" description="Orn/DAP/Arg decarboxylase 2 N-terminal" evidence="9">
    <location>
        <begin position="36"/>
        <end position="283"/>
    </location>
</feature>
<gene>
    <name evidence="5" type="primary">lysA</name>
    <name evidence="10" type="ORF">DES36_11338</name>
</gene>
<feature type="binding site" evidence="5">
    <location>
        <position position="321"/>
    </location>
    <ligand>
        <name>substrate</name>
    </ligand>
</feature>
<comment type="catalytic activity">
    <reaction evidence="5 8">
        <text>meso-2,6-diaminopimelate + H(+) = L-lysine + CO2</text>
        <dbReference type="Rhea" id="RHEA:15101"/>
        <dbReference type="ChEBI" id="CHEBI:15378"/>
        <dbReference type="ChEBI" id="CHEBI:16526"/>
        <dbReference type="ChEBI" id="CHEBI:32551"/>
        <dbReference type="ChEBI" id="CHEBI:57791"/>
        <dbReference type="EC" id="4.1.1.20"/>
    </reaction>
</comment>
<keyword evidence="11" id="KW-1185">Reference proteome</keyword>
<dbReference type="PROSITE" id="PS00879">
    <property type="entry name" value="ODR_DC_2_2"/>
    <property type="match status" value="1"/>
</dbReference>
<dbReference type="UniPathway" id="UPA00034">
    <property type="reaction ID" value="UER00027"/>
</dbReference>
<dbReference type="InterPro" id="IPR022644">
    <property type="entry name" value="De-COase2_N"/>
</dbReference>
<evidence type="ECO:0000256" key="2">
    <source>
        <dbReference type="ARBA" id="ARBA00022793"/>
    </source>
</evidence>
<dbReference type="GO" id="GO:0008836">
    <property type="term" value="F:diaminopimelate decarboxylase activity"/>
    <property type="evidence" value="ECO:0007669"/>
    <property type="project" value="UniProtKB-UniRule"/>
</dbReference>
<evidence type="ECO:0000256" key="5">
    <source>
        <dbReference type="HAMAP-Rule" id="MF_02120"/>
    </source>
</evidence>
<comment type="subunit">
    <text evidence="5">Homodimer.</text>
</comment>
<keyword evidence="5" id="KW-0028">Amino-acid biosynthesis</keyword>
<feature type="binding site" evidence="5">
    <location>
        <position position="280"/>
    </location>
    <ligand>
        <name>substrate</name>
    </ligand>
</feature>
<dbReference type="Gene3D" id="2.40.37.10">
    <property type="entry name" value="Lyase, Ornithine Decarboxylase, Chain A, domain 1"/>
    <property type="match status" value="1"/>
</dbReference>
<dbReference type="OrthoDB" id="9802241at2"/>
<dbReference type="InterPro" id="IPR022657">
    <property type="entry name" value="De-COase2_CS"/>
</dbReference>
<keyword evidence="2 5" id="KW-0210">Decarboxylase</keyword>
<evidence type="ECO:0000256" key="3">
    <source>
        <dbReference type="ARBA" id="ARBA00022898"/>
    </source>
</evidence>
<dbReference type="RefSeq" id="WP_113921103.1">
    <property type="nucleotide sequence ID" value="NZ_QNRX01000013.1"/>
</dbReference>
<dbReference type="SUPFAM" id="SSF50621">
    <property type="entry name" value="Alanine racemase C-terminal domain-like"/>
    <property type="match status" value="1"/>
</dbReference>
<feature type="modified residue" description="N6-(pyridoxal phosphate)lysine" evidence="5 7">
    <location>
        <position position="56"/>
    </location>
</feature>
<evidence type="ECO:0000259" key="9">
    <source>
        <dbReference type="Pfam" id="PF02784"/>
    </source>
</evidence>
<feature type="binding site" evidence="5">
    <location>
        <position position="377"/>
    </location>
    <ligand>
        <name>substrate</name>
    </ligand>
</feature>
<dbReference type="GO" id="GO:0009089">
    <property type="term" value="P:lysine biosynthetic process via diaminopimelate"/>
    <property type="evidence" value="ECO:0007669"/>
    <property type="project" value="UniProtKB-UniRule"/>
</dbReference>
<sequence length="424" mass="47510">MMTNYLFSNHDTVALAEKYGTPLYVISEDIIRENLTKIINAFTKQNATYDINYAGKAFLNLAMCNIIKDMGVSLDVVSGGELYTAYMASFPMERVCLHGSNKTVEEIKMAIEYNIGKVIVDSKYELELLNAICEEHNHVMRVSIRVSPGVEAHTHEFIQTGKIDSKFGIPLKQVRDLFDFSKDLKNINIIGLHCHIGSQIIDEEPFLVTAEVMLNLMKELKEDGFSLTELNLGGGFGIPQMRHDASFNVDQYIEKLMSTVRRICSEIQLEVPKIVVEPGRYTVGTAGITLYKIGTVKEIPEIRKYVSVDGGMTDNPRPALYGAVYDAIVANKTLVSEEQEIVTISGRCCESDTLIKDIQLPKVEPGDILAVLNTGAYNYAMSSNYNKIPRPAVVLLRGDEDEIIVRRETYEDIVAKDMLPSWQK</sequence>